<feature type="domain" description="KA1" evidence="1">
    <location>
        <begin position="32"/>
        <end position="82"/>
    </location>
</feature>
<reference evidence="2 3" key="1">
    <citation type="submission" date="2009-11" db="EMBL/GenBank/DDBJ databases">
        <title>Annotation of Allomyces macrogynus ATCC 38327.</title>
        <authorList>
            <consortium name="The Broad Institute Genome Sequencing Platform"/>
            <person name="Russ C."/>
            <person name="Cuomo C."/>
            <person name="Burger G."/>
            <person name="Gray M.W."/>
            <person name="Holland P.W.H."/>
            <person name="King N."/>
            <person name="Lang F.B.F."/>
            <person name="Roger A.J."/>
            <person name="Ruiz-Trillo I."/>
            <person name="Young S.K."/>
            <person name="Zeng Q."/>
            <person name="Gargeya S."/>
            <person name="Fitzgerald M."/>
            <person name="Haas B."/>
            <person name="Abouelleil A."/>
            <person name="Alvarado L."/>
            <person name="Arachchi H.M."/>
            <person name="Berlin A."/>
            <person name="Chapman S.B."/>
            <person name="Gearin G."/>
            <person name="Goldberg J."/>
            <person name="Griggs A."/>
            <person name="Gujja S."/>
            <person name="Hansen M."/>
            <person name="Heiman D."/>
            <person name="Howarth C."/>
            <person name="Larimer J."/>
            <person name="Lui A."/>
            <person name="MacDonald P.J.P."/>
            <person name="McCowen C."/>
            <person name="Montmayeur A."/>
            <person name="Murphy C."/>
            <person name="Neiman D."/>
            <person name="Pearson M."/>
            <person name="Priest M."/>
            <person name="Roberts A."/>
            <person name="Saif S."/>
            <person name="Shea T."/>
            <person name="Sisk P."/>
            <person name="Stolte C."/>
            <person name="Sykes S."/>
            <person name="Wortman J."/>
            <person name="Nusbaum C."/>
            <person name="Birren B."/>
        </authorList>
    </citation>
    <scope>NUCLEOTIDE SEQUENCE [LARGE SCALE GENOMIC DNA]</scope>
    <source>
        <strain evidence="2 3">ATCC 38327</strain>
    </source>
</reference>
<dbReference type="PROSITE" id="PS50032">
    <property type="entry name" value="KA1"/>
    <property type="match status" value="1"/>
</dbReference>
<organism evidence="2 3">
    <name type="scientific">Allomyces macrogynus (strain ATCC 38327)</name>
    <name type="common">Allomyces javanicus var. macrogynus</name>
    <dbReference type="NCBI Taxonomy" id="578462"/>
    <lineage>
        <taxon>Eukaryota</taxon>
        <taxon>Fungi</taxon>
        <taxon>Fungi incertae sedis</taxon>
        <taxon>Blastocladiomycota</taxon>
        <taxon>Blastocladiomycetes</taxon>
        <taxon>Blastocladiales</taxon>
        <taxon>Blastocladiaceae</taxon>
        <taxon>Allomyces</taxon>
    </lineage>
</organism>
<gene>
    <name evidence="2" type="ORF">AMAG_19153</name>
</gene>
<evidence type="ECO:0000313" key="3">
    <source>
        <dbReference type="Proteomes" id="UP000054350"/>
    </source>
</evidence>
<dbReference type="VEuPathDB" id="FungiDB:AMAG_19153"/>
<sequence length="94" mass="10263">MSAATRADPEAVPAKRPKSITAATPVLRKIRSIAFGSDLLFTLEVCTLPQVRGVVGLVMQRTKGSSVSYGRVKQVVLRKLQRSDERIRVLLGES</sequence>
<dbReference type="AlphaFoldDB" id="A0A0L0SPA9"/>
<accession>A0A0L0SPA9</accession>
<evidence type="ECO:0000313" key="2">
    <source>
        <dbReference type="EMBL" id="KNE64356.1"/>
    </source>
</evidence>
<protein>
    <recommendedName>
        <fullName evidence="1">KA1 domain-containing protein</fullName>
    </recommendedName>
</protein>
<dbReference type="InterPro" id="IPR001772">
    <property type="entry name" value="KA1_dom"/>
</dbReference>
<dbReference type="Proteomes" id="UP000054350">
    <property type="component" value="Unassembled WGS sequence"/>
</dbReference>
<reference evidence="3" key="2">
    <citation type="submission" date="2009-11" db="EMBL/GenBank/DDBJ databases">
        <title>The Genome Sequence of Allomyces macrogynus strain ATCC 38327.</title>
        <authorList>
            <consortium name="The Broad Institute Genome Sequencing Platform"/>
            <person name="Russ C."/>
            <person name="Cuomo C."/>
            <person name="Shea T."/>
            <person name="Young S.K."/>
            <person name="Zeng Q."/>
            <person name="Koehrsen M."/>
            <person name="Haas B."/>
            <person name="Borodovsky M."/>
            <person name="Guigo R."/>
            <person name="Alvarado L."/>
            <person name="Berlin A."/>
            <person name="Borenstein D."/>
            <person name="Chen Z."/>
            <person name="Engels R."/>
            <person name="Freedman E."/>
            <person name="Gellesch M."/>
            <person name="Goldberg J."/>
            <person name="Griggs A."/>
            <person name="Gujja S."/>
            <person name="Heiman D."/>
            <person name="Hepburn T."/>
            <person name="Howarth C."/>
            <person name="Jen D."/>
            <person name="Larson L."/>
            <person name="Lewis B."/>
            <person name="Mehta T."/>
            <person name="Park D."/>
            <person name="Pearson M."/>
            <person name="Roberts A."/>
            <person name="Saif S."/>
            <person name="Shenoy N."/>
            <person name="Sisk P."/>
            <person name="Stolte C."/>
            <person name="Sykes S."/>
            <person name="Walk T."/>
            <person name="White J."/>
            <person name="Yandava C."/>
            <person name="Burger G."/>
            <person name="Gray M.W."/>
            <person name="Holland P.W.H."/>
            <person name="King N."/>
            <person name="Lang F.B.F."/>
            <person name="Roger A.J."/>
            <person name="Ruiz-Trillo I."/>
            <person name="Lander E."/>
            <person name="Nusbaum C."/>
        </authorList>
    </citation>
    <scope>NUCLEOTIDE SEQUENCE [LARGE SCALE GENOMIC DNA]</scope>
    <source>
        <strain evidence="3">ATCC 38327</strain>
    </source>
</reference>
<keyword evidence="3" id="KW-1185">Reference proteome</keyword>
<evidence type="ECO:0000259" key="1">
    <source>
        <dbReference type="PROSITE" id="PS50032"/>
    </source>
</evidence>
<dbReference type="EMBL" id="GG745344">
    <property type="protein sequence ID" value="KNE64356.1"/>
    <property type="molecule type" value="Genomic_DNA"/>
</dbReference>
<name>A0A0L0SPA9_ALLM3</name>
<dbReference type="Pfam" id="PF02149">
    <property type="entry name" value="KA1"/>
    <property type="match status" value="1"/>
</dbReference>
<proteinExistence type="predicted"/>
<dbReference type="Gene3D" id="3.30.310.80">
    <property type="entry name" value="Kinase associated domain 1, KA1"/>
    <property type="match status" value="1"/>
</dbReference>